<evidence type="ECO:0000313" key="2">
    <source>
        <dbReference type="EMBL" id="STZ04415.1"/>
    </source>
</evidence>
<organism evidence="2 3">
    <name type="scientific">Moraxella equi</name>
    <dbReference type="NCBI Taxonomy" id="60442"/>
    <lineage>
        <taxon>Bacteria</taxon>
        <taxon>Pseudomonadati</taxon>
        <taxon>Pseudomonadota</taxon>
        <taxon>Gammaproteobacteria</taxon>
        <taxon>Moraxellales</taxon>
        <taxon>Moraxellaceae</taxon>
        <taxon>Moraxella</taxon>
    </lineage>
</organism>
<dbReference type="EMBL" id="UGQF01000001">
    <property type="protein sequence ID" value="STZ04415.1"/>
    <property type="molecule type" value="Genomic_DNA"/>
</dbReference>
<dbReference type="InterPro" id="IPR002622">
    <property type="entry name" value="Transposase_14"/>
</dbReference>
<feature type="domain" description="Transposase Synechocystis PCC 6803" evidence="1">
    <location>
        <begin position="88"/>
        <end position="186"/>
    </location>
</feature>
<evidence type="ECO:0000259" key="1">
    <source>
        <dbReference type="Pfam" id="PF01710"/>
    </source>
</evidence>
<sequence length="187" mass="21718">MSYRTVLDLASALSDTDKLKLAYHLLGQLMLAQSPSSAPTQKLPPSTDYDYCLERVLKSKPNRLPALRTFLEAIFIPTEPKICYNTPMAYSDDFRQQVLRQLNCGKTYRQLAEEYNISTRTILNWKANPDRKVRTSYTSKIDLEKLRQDVLDYPDAYQRERATRFNCTDRAIAKALKRLKLTRKKSD</sequence>
<proteinExistence type="predicted"/>
<evidence type="ECO:0000313" key="3">
    <source>
        <dbReference type="Proteomes" id="UP000254618"/>
    </source>
</evidence>
<dbReference type="Gene3D" id="1.10.10.60">
    <property type="entry name" value="Homeodomain-like"/>
    <property type="match status" value="1"/>
</dbReference>
<name>A0A378QU70_9GAMM</name>
<dbReference type="RefSeq" id="WP_228707209.1">
    <property type="nucleotide sequence ID" value="NZ_UGQF01000001.1"/>
</dbReference>
<dbReference type="InterPro" id="IPR009057">
    <property type="entry name" value="Homeodomain-like_sf"/>
</dbReference>
<dbReference type="Pfam" id="PF01710">
    <property type="entry name" value="HTH_Tnp_IS630"/>
    <property type="match status" value="1"/>
</dbReference>
<accession>A0A378QU70</accession>
<dbReference type="Proteomes" id="UP000254618">
    <property type="component" value="Unassembled WGS sequence"/>
</dbReference>
<dbReference type="AlphaFoldDB" id="A0A378QU70"/>
<dbReference type="SUPFAM" id="SSF46689">
    <property type="entry name" value="Homeodomain-like"/>
    <property type="match status" value="1"/>
</dbReference>
<gene>
    <name evidence="2" type="ORF">NCTC11012_02695</name>
</gene>
<reference evidence="2 3" key="1">
    <citation type="submission" date="2018-06" db="EMBL/GenBank/DDBJ databases">
        <authorList>
            <consortium name="Pathogen Informatics"/>
            <person name="Doyle S."/>
        </authorList>
    </citation>
    <scope>NUCLEOTIDE SEQUENCE [LARGE SCALE GENOMIC DNA]</scope>
    <source>
        <strain evidence="2 3">NCTC11012</strain>
    </source>
</reference>
<protein>
    <submittedName>
        <fullName evidence="2">Transposase</fullName>
    </submittedName>
</protein>